<feature type="compositionally biased region" description="Low complexity" evidence="6">
    <location>
        <begin position="916"/>
        <end position="925"/>
    </location>
</feature>
<dbReference type="STRING" id="592010.GCWU000182_000996"/>
<evidence type="ECO:0000313" key="9">
    <source>
        <dbReference type="EMBL" id="ESK65522.1"/>
    </source>
</evidence>
<evidence type="ECO:0000256" key="3">
    <source>
        <dbReference type="ARBA" id="ARBA00022525"/>
    </source>
</evidence>
<evidence type="ECO:0000256" key="4">
    <source>
        <dbReference type="ARBA" id="ARBA00022729"/>
    </source>
</evidence>
<keyword evidence="5" id="KW-0572">Peptidoglycan-anchor</keyword>
<proteinExistence type="inferred from homology"/>
<dbReference type="SUPFAM" id="SSF49478">
    <property type="entry name" value="Cna protein B-type domain"/>
    <property type="match status" value="5"/>
</dbReference>
<dbReference type="InterPro" id="IPR019931">
    <property type="entry name" value="LPXTG_anchor"/>
</dbReference>
<evidence type="ECO:0000259" key="8">
    <source>
        <dbReference type="PROSITE" id="PS50847"/>
    </source>
</evidence>
<evidence type="ECO:0000256" key="2">
    <source>
        <dbReference type="ARBA" id="ARBA00022512"/>
    </source>
</evidence>
<sequence length="990" mass="105094">MGKGGESMNRLRKIGAALAVAGMLATYVPSGLVLAQVNPNSPIEVSVDILLQVDANPPKRQENATYEIVDEAGNVVYRHESDAQASEVPKLTAGKYRLRLYDGQGFKRADKVLKAQKVETSIPKRSEQDIAANKQLQEQSDKGSLKTDDQGQAYYEVAFEVKAGPDLESADHQKMVSKLAVTLSDQEGAGSAPQAPAQSSSQAPEVKRNLTVKVLDQAQEIVPGATVTVEGQTAVTDENGDAHFKGLTPGTVHYAVTQLPEGYEGTPSGEAQLPSDTDHSITLQVAKKAEPQVTKRDLTVKVLDQEQKTVAGVTVTVEDQSAVTDENGDAHFKGLTPGTVHYAVTQLPEGYEGTPSGEAQLPSDTDHSITLQVAKKAEPQVTKRDLTVKVLDQEQKTVAGVTVTVADQTAVTDENGDAHFKGLTPGKVHYAVTQLPEGYEGTPNGDAELPVDTDHSITLQVAKKAESSSQAPATKRDLTVKVLDQEQKIVSGVTVTVEGQSAETDENGDAHFKGLTPGTVHYAVTDLPDGYEGTPSGDAELPSDTDHSITLQVTKKPAQPAVEAVKRDLTIKILDQDQKIVAGVTVTVGDQTAVTDENGDAHFKGLTPGKIHYAVTQLPEGYEGTPSGDAELPSDTDHSITLQVSRKDQASSSSSSSSSQAEKRDLTVKVLDNAGKEVPGVSVKIGDQVQVTNEYGQAVFKGLTPGTFHYEIVNLPENYTGAQAGDAELPSDTDHSITFTVQRQQAVANVTVKVMDDNNQSVPGVTVYLGELEGQTDDQGNIRFEALEAGKYTYGIKEVPEAYQAATGAQTLDVAPGADLHPILKVSRKAQVASLELNVVNVAGQAVADVTLAVGNQQLKTDAQGKVTFTDLKAGDYDYYVVAAPEPYQLDQTKIKLTLANGQTAKRTIQLAEKPAASSSSSASSDKVTATKTSGVERKDGNLPSTGEQVMAWLTPLALALLALGGAILFFRRRKNQASTDASQDEDHEA</sequence>
<feature type="region of interest" description="Disordered" evidence="6">
    <location>
        <begin position="643"/>
        <end position="665"/>
    </location>
</feature>
<dbReference type="Proteomes" id="UP000019050">
    <property type="component" value="Unassembled WGS sequence"/>
</dbReference>
<evidence type="ECO:0000256" key="1">
    <source>
        <dbReference type="ARBA" id="ARBA00007257"/>
    </source>
</evidence>
<keyword evidence="10" id="KW-1185">Reference proteome</keyword>
<evidence type="ECO:0000256" key="6">
    <source>
        <dbReference type="SAM" id="MobiDB-lite"/>
    </source>
</evidence>
<dbReference type="AlphaFoldDB" id="W1Q313"/>
<dbReference type="InterPro" id="IPR013783">
    <property type="entry name" value="Ig-like_fold"/>
</dbReference>
<accession>W1Q313</accession>
<keyword evidence="2" id="KW-0134">Cell wall</keyword>
<evidence type="ECO:0000313" key="10">
    <source>
        <dbReference type="Proteomes" id="UP000019050"/>
    </source>
</evidence>
<gene>
    <name evidence="9" type="ORF">GCWU000182_000996</name>
</gene>
<dbReference type="Pfam" id="PF00746">
    <property type="entry name" value="Gram_pos_anchor"/>
    <property type="match status" value="1"/>
</dbReference>
<keyword evidence="7" id="KW-0472">Membrane</keyword>
<dbReference type="eggNOG" id="COG4932">
    <property type="taxonomic scope" value="Bacteria"/>
</dbReference>
<feature type="compositionally biased region" description="Low complexity" evidence="6">
    <location>
        <begin position="191"/>
        <end position="204"/>
    </location>
</feature>
<dbReference type="PANTHER" id="PTHR36108">
    <property type="entry name" value="COLOSSIN-B-RELATED"/>
    <property type="match status" value="1"/>
</dbReference>
<dbReference type="OrthoDB" id="2158979at2"/>
<reference evidence="9" key="1">
    <citation type="submission" date="2013-06" db="EMBL/GenBank/DDBJ databases">
        <authorList>
            <person name="Weinstock G."/>
            <person name="Sodergren E."/>
            <person name="Clifton S."/>
            <person name="Fulton L."/>
            <person name="Fulton B."/>
            <person name="Courtney L."/>
            <person name="Fronick C."/>
            <person name="Harrison M."/>
            <person name="Strong C."/>
            <person name="Farmer C."/>
            <person name="Delahaunty K."/>
            <person name="Markovic C."/>
            <person name="Hall O."/>
            <person name="Minx P."/>
            <person name="Tomlinson C."/>
            <person name="Mitreva M."/>
            <person name="Nelson J."/>
            <person name="Hou S."/>
            <person name="Wollam A."/>
            <person name="Pepin K.H."/>
            <person name="Johnson M."/>
            <person name="Bhonagiri V."/>
            <person name="Nash W.E."/>
            <person name="Warren W."/>
            <person name="Chinwalla A."/>
            <person name="Mardis E.R."/>
            <person name="Wilson R.K."/>
        </authorList>
    </citation>
    <scope>NUCLEOTIDE SEQUENCE [LARGE SCALE GENOMIC DNA]</scope>
    <source>
        <strain evidence="9">ATCC 49176</strain>
    </source>
</reference>
<feature type="region of interest" description="Disordered" evidence="6">
    <location>
        <begin position="186"/>
        <end position="205"/>
    </location>
</feature>
<dbReference type="HOGENOM" id="CLU_301615_0_0_9"/>
<dbReference type="NCBIfam" id="TIGR01167">
    <property type="entry name" value="LPXTG_anchor"/>
    <property type="match status" value="1"/>
</dbReference>
<feature type="transmembrane region" description="Helical" evidence="7">
    <location>
        <begin position="950"/>
        <end position="971"/>
    </location>
</feature>
<dbReference type="InterPro" id="IPR041033">
    <property type="entry name" value="SpaA_PFL_dom_1"/>
</dbReference>
<feature type="region of interest" description="Disordered" evidence="6">
    <location>
        <begin position="911"/>
        <end position="944"/>
    </location>
</feature>
<feature type="domain" description="Gram-positive cocci surface proteins LPxTG" evidence="8">
    <location>
        <begin position="943"/>
        <end position="981"/>
    </location>
</feature>
<keyword evidence="7" id="KW-1133">Transmembrane helix</keyword>
<name>W1Q313_ABIDE</name>
<dbReference type="Pfam" id="PF17802">
    <property type="entry name" value="SpaA"/>
    <property type="match status" value="1"/>
</dbReference>
<dbReference type="Gene3D" id="2.60.40.10">
    <property type="entry name" value="Immunoglobulins"/>
    <property type="match status" value="7"/>
</dbReference>
<evidence type="ECO:0000256" key="5">
    <source>
        <dbReference type="ARBA" id="ARBA00023088"/>
    </source>
</evidence>
<keyword evidence="7" id="KW-0812">Transmembrane</keyword>
<protein>
    <submittedName>
        <fullName evidence="9">LPXTG-motif protein cell wall anchor domain protein</fullName>
    </submittedName>
</protein>
<keyword evidence="3" id="KW-0964">Secreted</keyword>
<evidence type="ECO:0000256" key="7">
    <source>
        <dbReference type="SAM" id="Phobius"/>
    </source>
</evidence>
<keyword evidence="4" id="KW-0732">Signal</keyword>
<dbReference type="PROSITE" id="PS50847">
    <property type="entry name" value="GRAM_POS_ANCHORING"/>
    <property type="match status" value="1"/>
</dbReference>
<comment type="caution">
    <text evidence="9">The sequence shown here is derived from an EMBL/GenBank/DDBJ whole genome shotgun (WGS) entry which is preliminary data.</text>
</comment>
<dbReference type="EMBL" id="ACIN03000007">
    <property type="protein sequence ID" value="ESK65522.1"/>
    <property type="molecule type" value="Genomic_DNA"/>
</dbReference>
<comment type="similarity">
    <text evidence="1">Belongs to the serine-aspartate repeat-containing protein (SDr) family.</text>
</comment>
<dbReference type="PANTHER" id="PTHR36108:SF13">
    <property type="entry name" value="COLOSSIN-B-RELATED"/>
    <property type="match status" value="1"/>
</dbReference>
<organism evidence="9 10">
    <name type="scientific">Abiotrophia defectiva ATCC 49176</name>
    <dbReference type="NCBI Taxonomy" id="592010"/>
    <lineage>
        <taxon>Bacteria</taxon>
        <taxon>Bacillati</taxon>
        <taxon>Bacillota</taxon>
        <taxon>Bacilli</taxon>
        <taxon>Lactobacillales</taxon>
        <taxon>Aerococcaceae</taxon>
        <taxon>Abiotrophia</taxon>
    </lineage>
</organism>